<feature type="region of interest" description="Disordered" evidence="1">
    <location>
        <begin position="13"/>
        <end position="81"/>
    </location>
</feature>
<dbReference type="EMBL" id="LGRX02006761">
    <property type="protein sequence ID" value="KAK3276113.1"/>
    <property type="molecule type" value="Genomic_DNA"/>
</dbReference>
<name>A0AAE0GDV4_9CHLO</name>
<sequence length="121" mass="13781">MLCASQAALERLRSADLRDDSAPPRDRDAGRGTGVHFPPSRWRDDQNRRDDGKFHGRNNRGPRKHDRFAAKPLDKGGSWSQSRKHFGAHSFSFHVLSKAFVPECARCRRALSPRALSFRSR</sequence>
<dbReference type="Proteomes" id="UP001190700">
    <property type="component" value="Unassembled WGS sequence"/>
</dbReference>
<feature type="compositionally biased region" description="Basic and acidic residues" evidence="1">
    <location>
        <begin position="41"/>
        <end position="54"/>
    </location>
</feature>
<comment type="caution">
    <text evidence="2">The sequence shown here is derived from an EMBL/GenBank/DDBJ whole genome shotgun (WGS) entry which is preliminary data.</text>
</comment>
<evidence type="ECO:0000256" key="1">
    <source>
        <dbReference type="SAM" id="MobiDB-lite"/>
    </source>
</evidence>
<organism evidence="2 3">
    <name type="scientific">Cymbomonas tetramitiformis</name>
    <dbReference type="NCBI Taxonomy" id="36881"/>
    <lineage>
        <taxon>Eukaryota</taxon>
        <taxon>Viridiplantae</taxon>
        <taxon>Chlorophyta</taxon>
        <taxon>Pyramimonadophyceae</taxon>
        <taxon>Pyramimonadales</taxon>
        <taxon>Pyramimonadaceae</taxon>
        <taxon>Cymbomonas</taxon>
    </lineage>
</organism>
<proteinExistence type="predicted"/>
<feature type="compositionally biased region" description="Basic residues" evidence="1">
    <location>
        <begin position="55"/>
        <end position="66"/>
    </location>
</feature>
<keyword evidence="3" id="KW-1185">Reference proteome</keyword>
<dbReference type="AlphaFoldDB" id="A0AAE0GDV4"/>
<feature type="compositionally biased region" description="Basic and acidic residues" evidence="1">
    <location>
        <begin position="13"/>
        <end position="30"/>
    </location>
</feature>
<evidence type="ECO:0000313" key="2">
    <source>
        <dbReference type="EMBL" id="KAK3276113.1"/>
    </source>
</evidence>
<accession>A0AAE0GDV4</accession>
<reference evidence="2 3" key="1">
    <citation type="journal article" date="2015" name="Genome Biol. Evol.">
        <title>Comparative Genomics of a Bacterivorous Green Alga Reveals Evolutionary Causalities and Consequences of Phago-Mixotrophic Mode of Nutrition.</title>
        <authorList>
            <person name="Burns J.A."/>
            <person name="Paasch A."/>
            <person name="Narechania A."/>
            <person name="Kim E."/>
        </authorList>
    </citation>
    <scope>NUCLEOTIDE SEQUENCE [LARGE SCALE GENOMIC DNA]</scope>
    <source>
        <strain evidence="2 3">PLY_AMNH</strain>
    </source>
</reference>
<evidence type="ECO:0000313" key="3">
    <source>
        <dbReference type="Proteomes" id="UP001190700"/>
    </source>
</evidence>
<gene>
    <name evidence="2" type="ORF">CYMTET_15795</name>
</gene>
<protein>
    <submittedName>
        <fullName evidence="2">Uncharacterized protein</fullName>
    </submittedName>
</protein>